<accession>A0ABT9JNS8</accession>
<comment type="caution">
    <text evidence="2">The sequence shown here is derived from an EMBL/GenBank/DDBJ whole genome shotgun (WGS) entry which is preliminary data.</text>
</comment>
<feature type="region of interest" description="Disordered" evidence="1">
    <location>
        <begin position="1"/>
        <end position="25"/>
    </location>
</feature>
<organism evidence="2 3">
    <name type="scientific">Methylophilus aquaticus</name>
    <dbReference type="NCBI Taxonomy" id="1971610"/>
    <lineage>
        <taxon>Bacteria</taxon>
        <taxon>Pseudomonadati</taxon>
        <taxon>Pseudomonadota</taxon>
        <taxon>Betaproteobacteria</taxon>
        <taxon>Nitrosomonadales</taxon>
        <taxon>Methylophilaceae</taxon>
        <taxon>Methylophilus</taxon>
    </lineage>
</organism>
<reference evidence="3" key="1">
    <citation type="journal article" date="2019" name="Int. J. Syst. Evol. Microbiol.">
        <title>The Global Catalogue of Microorganisms (GCM) 10K type strain sequencing project: providing services to taxonomists for standard genome sequencing and annotation.</title>
        <authorList>
            <consortium name="The Broad Institute Genomics Platform"/>
            <consortium name="The Broad Institute Genome Sequencing Center for Infectious Disease"/>
            <person name="Wu L."/>
            <person name="Ma J."/>
        </authorList>
    </citation>
    <scope>NUCLEOTIDE SEQUENCE [LARGE SCALE GENOMIC DNA]</scope>
    <source>
        <strain evidence="3">VKM B-3159</strain>
    </source>
</reference>
<dbReference type="Proteomes" id="UP001225906">
    <property type="component" value="Unassembled WGS sequence"/>
</dbReference>
<sequence length="63" mass="6994">MYIRMNRHAKPSAIQEKKPASAPNASALKEEQLANTNTLEKEIACDIENGQLSTDELNSHNDI</sequence>
<evidence type="ECO:0000313" key="2">
    <source>
        <dbReference type="EMBL" id="MDP8566250.1"/>
    </source>
</evidence>
<protein>
    <submittedName>
        <fullName evidence="2">Uncharacterized protein</fullName>
    </submittedName>
</protein>
<name>A0ABT9JNS8_9PROT</name>
<dbReference type="EMBL" id="JAVCAP010000001">
    <property type="protein sequence ID" value="MDP8566250.1"/>
    <property type="molecule type" value="Genomic_DNA"/>
</dbReference>
<gene>
    <name evidence="2" type="ORF">Q9291_00170</name>
</gene>
<evidence type="ECO:0000256" key="1">
    <source>
        <dbReference type="SAM" id="MobiDB-lite"/>
    </source>
</evidence>
<evidence type="ECO:0000313" key="3">
    <source>
        <dbReference type="Proteomes" id="UP001225906"/>
    </source>
</evidence>
<feature type="compositionally biased region" description="Basic residues" evidence="1">
    <location>
        <begin position="1"/>
        <end position="10"/>
    </location>
</feature>
<proteinExistence type="predicted"/>
<dbReference type="RefSeq" id="WP_306387928.1">
    <property type="nucleotide sequence ID" value="NZ_JAVCAP010000001.1"/>
</dbReference>
<keyword evidence="3" id="KW-1185">Reference proteome</keyword>